<evidence type="ECO:0000256" key="1">
    <source>
        <dbReference type="SAM" id="Phobius"/>
    </source>
</evidence>
<dbReference type="OMA" id="MLEIMQE"/>
<dbReference type="SUPFAM" id="SSF81665">
    <property type="entry name" value="Calcium ATPase, transmembrane domain M"/>
    <property type="match status" value="1"/>
</dbReference>
<dbReference type="OrthoDB" id="5568754at2759"/>
<feature type="transmembrane region" description="Helical" evidence="1">
    <location>
        <begin position="1023"/>
        <end position="1045"/>
    </location>
</feature>
<feature type="transmembrane region" description="Helical" evidence="1">
    <location>
        <begin position="247"/>
        <end position="265"/>
    </location>
</feature>
<dbReference type="PANTHER" id="PTHR13219:SF6">
    <property type="entry name" value="TRANSMEMBRANE PROTEIN 94"/>
    <property type="match status" value="1"/>
</dbReference>
<dbReference type="Proteomes" id="UP000025227">
    <property type="component" value="Unplaced"/>
</dbReference>
<keyword evidence="2" id="KW-1185">Reference proteome</keyword>
<dbReference type="InterPro" id="IPR023298">
    <property type="entry name" value="ATPase_P-typ_TM_dom_sf"/>
</dbReference>
<feature type="transmembrane region" description="Helical" evidence="1">
    <location>
        <begin position="965"/>
        <end position="989"/>
    </location>
</feature>
<keyword evidence="1" id="KW-1133">Transmembrane helix</keyword>
<evidence type="ECO:0000313" key="2">
    <source>
        <dbReference type="Proteomes" id="UP000025227"/>
    </source>
</evidence>
<dbReference type="WBParaSite" id="HCON_00011120-00001">
    <property type="protein sequence ID" value="HCON_00011120-00001"/>
    <property type="gene ID" value="HCON_00011120"/>
</dbReference>
<dbReference type="AlphaFoldDB" id="A0A7I4XTZ8"/>
<feature type="transmembrane region" description="Helical" evidence="1">
    <location>
        <begin position="76"/>
        <end position="95"/>
    </location>
</feature>
<accession>A0A7I4XTZ8</accession>
<protein>
    <submittedName>
        <fullName evidence="3">Cation_ATPase_C domain-containing protein</fullName>
    </submittedName>
</protein>
<feature type="transmembrane region" description="Helical" evidence="1">
    <location>
        <begin position="52"/>
        <end position="70"/>
    </location>
</feature>
<keyword evidence="1" id="KW-0472">Membrane</keyword>
<dbReference type="PANTHER" id="PTHR13219">
    <property type="entry name" value="TRANSMEMBRANE PROTEIN 94"/>
    <property type="match status" value="1"/>
</dbReference>
<organism evidence="2 3">
    <name type="scientific">Haemonchus contortus</name>
    <name type="common">Barber pole worm</name>
    <dbReference type="NCBI Taxonomy" id="6289"/>
    <lineage>
        <taxon>Eukaryota</taxon>
        <taxon>Metazoa</taxon>
        <taxon>Ecdysozoa</taxon>
        <taxon>Nematoda</taxon>
        <taxon>Chromadorea</taxon>
        <taxon>Rhabditida</taxon>
        <taxon>Rhabditina</taxon>
        <taxon>Rhabditomorpha</taxon>
        <taxon>Strongyloidea</taxon>
        <taxon>Trichostrongylidae</taxon>
        <taxon>Haemonchus</taxon>
    </lineage>
</organism>
<feature type="transmembrane region" description="Helical" evidence="1">
    <location>
        <begin position="893"/>
        <end position="918"/>
    </location>
</feature>
<dbReference type="InterPro" id="IPR039720">
    <property type="entry name" value="TMEM94"/>
</dbReference>
<feature type="transmembrane region" description="Helical" evidence="1">
    <location>
        <begin position="1089"/>
        <end position="1109"/>
    </location>
</feature>
<sequence>MEDEFLYTNGISTKEAMERLVQIGRKEVESWDKQRNPFNYGCSVDKILCRNLFIFSIVSAVLLLIGAVTIENHLSISLLLLTTLHLFLLFTAHYVQWKMCRASSEEKKRKATKALDYVSNISSGPFPYAPLGEPLSNDMLTQAVLRDGHVVAVPRLLLVEGDVILLRPSQAAPCNCNGEVVKMGACISEKVEVDQETGAAIPLDATRAIATSTPLADHLSSVSASRRSFTTMDYQLHYCLHKVAERALLPVIVFMAVSSCAMRFFLDGSQSLFSTRFVFAIPSLIVLSLTAPTYFFILRFVHQRGNAAVCDVLKTTRANAVKDYVSLFGNLTGTSFFDQKGLLSPMNPCLDKVVFFRPSDEEQSKEAPALEIMDLSSEQLIDGSWSVDFDDPNWSRFESNLRAIGQCLLLNRCDPKFPTFLDHLSAVATTVPRTVATAFRWCSCVFPQLIGFKSSSANQFQKLPNVLGFYQRRPGEAPLPGLTKHQTPLEMAYCTVHADDRSLYYHLSCQGTAILVLEACSHVWDGEQLTPITERILKSAIDFYQRHSVTGYCLALSYRAVGMVLDDTLKDRYFEVPLLHRQSRKSSLARTHSIDSSQNDPFFDQTPLKTADEVIQRWFTGHVLCGMVVTQYEVMPQAVQLIDQLETLCVRFVYFSRENEVRSRVFAEKLGLEAGWNCHVSLAEVDADDNQRTLKDYFLSRTFLGLRSPAAGSPVLKHYSRSDEELHLDSLLAINAQGSPAEKKPSQQPPTKMVVLPNKARLPTGIAAVRPHLEQVDNVPLLVGLITDCTPEANLQMLEIMQEYGEMVLAVGSSLSIVNTRVFLQANVSISVLPVGDWQCSMSSEPNWQTAKNAADCLMGIASDFQLRFEQLLALPKLIVACRHRCASVRGSLAFLFFASTMLSISLLVTATSFLPLLFDFEQVFLTTFVQLPLLTLGSVFTPFRPKSNVIRISSKNSRTVPRQHVKWALLTFFVGFFPSSLFLVLLFFLKLVRNSTLACSFSDVVCAVATENVSDIPLSTMAIRHVIGLHQSVYLCALSSAWVFPLSSLWNDNPFFCLPWTASCLLCLALQVVFSYACGVFLHEVLSVISVIVLLAWTSVILLVNELVKRRSIRDFTREQRRTKLGFDTKLGMNSPY</sequence>
<feature type="transmembrane region" description="Helical" evidence="1">
    <location>
        <begin position="1057"/>
        <end position="1083"/>
    </location>
</feature>
<feature type="transmembrane region" description="Helical" evidence="1">
    <location>
        <begin position="277"/>
        <end position="297"/>
    </location>
</feature>
<keyword evidence="1" id="KW-0812">Transmembrane</keyword>
<name>A0A7I4XTZ8_HAECO</name>
<reference evidence="3" key="1">
    <citation type="submission" date="2020-12" db="UniProtKB">
        <authorList>
            <consortium name="WormBaseParasite"/>
        </authorList>
    </citation>
    <scope>IDENTIFICATION</scope>
    <source>
        <strain evidence="3">MHco3</strain>
    </source>
</reference>
<proteinExistence type="predicted"/>
<feature type="transmembrane region" description="Helical" evidence="1">
    <location>
        <begin position="924"/>
        <end position="944"/>
    </location>
</feature>
<evidence type="ECO:0000313" key="3">
    <source>
        <dbReference type="WBParaSite" id="HCON_00011120-00001"/>
    </source>
</evidence>